<dbReference type="Gramene" id="LPERR06G20990.1">
    <property type="protein sequence ID" value="LPERR06G20990.1"/>
    <property type="gene ID" value="LPERR06G20990"/>
</dbReference>
<proteinExistence type="predicted"/>
<dbReference type="InterPro" id="IPR055357">
    <property type="entry name" value="LRR_At1g61320_AtMIF1"/>
</dbReference>
<feature type="region of interest" description="Disordered" evidence="1">
    <location>
        <begin position="1"/>
        <end position="96"/>
    </location>
</feature>
<evidence type="ECO:0000259" key="2">
    <source>
        <dbReference type="Pfam" id="PF23622"/>
    </source>
</evidence>
<dbReference type="EnsemblPlants" id="LPERR06G20990.1">
    <property type="protein sequence ID" value="LPERR06G20990.1"/>
    <property type="gene ID" value="LPERR06G20990"/>
</dbReference>
<feature type="compositionally biased region" description="Polar residues" evidence="1">
    <location>
        <begin position="53"/>
        <end position="89"/>
    </location>
</feature>
<dbReference type="PANTHER" id="PTHR34145:SF65">
    <property type="entry name" value="FBD DOMAIN-CONTAINING PROTEIN"/>
    <property type="match status" value="1"/>
</dbReference>
<keyword evidence="4" id="KW-1185">Reference proteome</keyword>
<feature type="domain" description="At1g61320/AtMIF1 LRR" evidence="2">
    <location>
        <begin position="296"/>
        <end position="533"/>
    </location>
</feature>
<dbReference type="Gene3D" id="3.80.10.10">
    <property type="entry name" value="Ribonuclease Inhibitor"/>
    <property type="match status" value="1"/>
</dbReference>
<evidence type="ECO:0000313" key="3">
    <source>
        <dbReference type="EnsemblPlants" id="LPERR06G20990.1"/>
    </source>
</evidence>
<feature type="compositionally biased region" description="Basic and acidic residues" evidence="1">
    <location>
        <begin position="29"/>
        <end position="40"/>
    </location>
</feature>
<evidence type="ECO:0000256" key="1">
    <source>
        <dbReference type="SAM" id="MobiDB-lite"/>
    </source>
</evidence>
<dbReference type="AlphaFoldDB" id="A0A0D9WTE3"/>
<evidence type="ECO:0000313" key="4">
    <source>
        <dbReference type="Proteomes" id="UP000032180"/>
    </source>
</evidence>
<reference evidence="3" key="3">
    <citation type="submission" date="2015-04" db="UniProtKB">
        <authorList>
            <consortium name="EnsemblPlants"/>
        </authorList>
    </citation>
    <scope>IDENTIFICATION</scope>
</reference>
<reference evidence="3 4" key="1">
    <citation type="submission" date="2012-08" db="EMBL/GenBank/DDBJ databases">
        <title>Oryza genome evolution.</title>
        <authorList>
            <person name="Wing R.A."/>
        </authorList>
    </citation>
    <scope>NUCLEOTIDE SEQUENCE</scope>
</reference>
<organism evidence="3 4">
    <name type="scientific">Leersia perrieri</name>
    <dbReference type="NCBI Taxonomy" id="77586"/>
    <lineage>
        <taxon>Eukaryota</taxon>
        <taxon>Viridiplantae</taxon>
        <taxon>Streptophyta</taxon>
        <taxon>Embryophyta</taxon>
        <taxon>Tracheophyta</taxon>
        <taxon>Spermatophyta</taxon>
        <taxon>Magnoliopsida</taxon>
        <taxon>Liliopsida</taxon>
        <taxon>Poales</taxon>
        <taxon>Poaceae</taxon>
        <taxon>BOP clade</taxon>
        <taxon>Oryzoideae</taxon>
        <taxon>Oryzeae</taxon>
        <taxon>Oryzinae</taxon>
        <taxon>Leersia</taxon>
    </lineage>
</organism>
<dbReference type="InterPro" id="IPR032675">
    <property type="entry name" value="LRR_dom_sf"/>
</dbReference>
<dbReference type="InterPro" id="IPR053772">
    <property type="entry name" value="At1g61320/At1g61330-like"/>
</dbReference>
<reference evidence="4" key="2">
    <citation type="submission" date="2013-12" db="EMBL/GenBank/DDBJ databases">
        <authorList>
            <person name="Yu Y."/>
            <person name="Lee S."/>
            <person name="de Baynast K."/>
            <person name="Wissotski M."/>
            <person name="Liu L."/>
            <person name="Talag J."/>
            <person name="Goicoechea J."/>
            <person name="Angelova A."/>
            <person name="Jetty R."/>
            <person name="Kudrna D."/>
            <person name="Golser W."/>
            <person name="Rivera L."/>
            <person name="Zhang J."/>
            <person name="Wing R."/>
        </authorList>
    </citation>
    <scope>NUCLEOTIDE SEQUENCE</scope>
</reference>
<accession>A0A0D9WTE3</accession>
<protein>
    <recommendedName>
        <fullName evidence="2">At1g61320/AtMIF1 LRR domain-containing protein</fullName>
    </recommendedName>
</protein>
<feature type="region of interest" description="Disordered" evidence="1">
    <location>
        <begin position="549"/>
        <end position="583"/>
    </location>
</feature>
<dbReference type="Proteomes" id="UP000032180">
    <property type="component" value="Chromosome 6"/>
</dbReference>
<dbReference type="SUPFAM" id="SSF52047">
    <property type="entry name" value="RNI-like"/>
    <property type="match status" value="1"/>
</dbReference>
<dbReference type="PANTHER" id="PTHR34145">
    <property type="entry name" value="OS02G0105600 PROTEIN"/>
    <property type="match status" value="1"/>
</dbReference>
<name>A0A0D9WTE3_9ORYZ</name>
<sequence>MVKRQREEDDEEEEEAAAAHQFGDGVVDPNHDPEERHDEEQQPATGDTAGVGAQQSATEHTSGVEEQQPATGDTSGVGAQQPATGQTSGVAAGENIERNEQLASLERLLDEDDDAATGQPSGVNEYVASLEQLVKEDGGAPTAKGDEIDRILALPERPRRRILDILPIKSVIHMGLHSRAWKELCNRYIKDVSVEVTIPSNGDPLLKLKEREQQPEPRPIRFFSLLQGKSSIKTEDFNSCVKYTSKCSPEIIHVKQRGRFSSFRMEDTSRKLVHLSLFGVKLGTSRGAVNTDFFFPDLKEIHLQDVQINIVHDLERLVAAAACPLLRVLDLRECKTIIGIDVAGAGAHLVRLTVMDGDRVSNLIAGNRHRLRSLHYSGRYLNILTLPANGSLTDLYISFERLPTSIALDNSLRHLPDLSNLTVLTLCDNSLRAVTEANRGIQRNFRSLRELQLLMSQLEQINLADIFAFLGNCRYYPQLEKLFVQLPKHSSNQSNIGVKEQQEHFEKLDVVKMTNFKYDRSEIQLLQFLFRRANPRGLRLILDCPKPVPEERQQQLQPPPIVQRTDDSTVKSFHSQLFDEKTN</sequence>
<dbReference type="Pfam" id="PF23622">
    <property type="entry name" value="LRR_At1g61320_AtMIF1"/>
    <property type="match status" value="1"/>
</dbReference>
<dbReference type="HOGENOM" id="CLU_026333_1_0_1"/>
<dbReference type="eggNOG" id="ENOG502QTMV">
    <property type="taxonomic scope" value="Eukaryota"/>
</dbReference>